<gene>
    <name evidence="2" type="ORF">PAXINDRAFT_16580</name>
</gene>
<reference evidence="2 3" key="1">
    <citation type="submission" date="2014-06" db="EMBL/GenBank/DDBJ databases">
        <authorList>
            <consortium name="DOE Joint Genome Institute"/>
            <person name="Kuo A."/>
            <person name="Kohler A."/>
            <person name="Nagy L.G."/>
            <person name="Floudas D."/>
            <person name="Copeland A."/>
            <person name="Barry K.W."/>
            <person name="Cichocki N."/>
            <person name="Veneault-Fourrey C."/>
            <person name="LaButti K."/>
            <person name="Lindquist E.A."/>
            <person name="Lipzen A."/>
            <person name="Lundell T."/>
            <person name="Morin E."/>
            <person name="Murat C."/>
            <person name="Sun H."/>
            <person name="Tunlid A."/>
            <person name="Henrissat B."/>
            <person name="Grigoriev I.V."/>
            <person name="Hibbett D.S."/>
            <person name="Martin F."/>
            <person name="Nordberg H.P."/>
            <person name="Cantor M.N."/>
            <person name="Hua S.X."/>
        </authorList>
    </citation>
    <scope>NUCLEOTIDE SEQUENCE [LARGE SCALE GENOMIC DNA]</scope>
    <source>
        <strain evidence="2 3">ATCC 200175</strain>
    </source>
</reference>
<feature type="region of interest" description="Disordered" evidence="1">
    <location>
        <begin position="1"/>
        <end position="178"/>
    </location>
</feature>
<reference evidence="3" key="2">
    <citation type="submission" date="2015-01" db="EMBL/GenBank/DDBJ databases">
        <title>Evolutionary Origins and Diversification of the Mycorrhizal Mutualists.</title>
        <authorList>
            <consortium name="DOE Joint Genome Institute"/>
            <consortium name="Mycorrhizal Genomics Consortium"/>
            <person name="Kohler A."/>
            <person name="Kuo A."/>
            <person name="Nagy L.G."/>
            <person name="Floudas D."/>
            <person name="Copeland A."/>
            <person name="Barry K.W."/>
            <person name="Cichocki N."/>
            <person name="Veneault-Fourrey C."/>
            <person name="LaButti K."/>
            <person name="Lindquist E.A."/>
            <person name="Lipzen A."/>
            <person name="Lundell T."/>
            <person name="Morin E."/>
            <person name="Murat C."/>
            <person name="Riley R."/>
            <person name="Ohm R."/>
            <person name="Sun H."/>
            <person name="Tunlid A."/>
            <person name="Henrissat B."/>
            <person name="Grigoriev I.V."/>
            <person name="Hibbett D.S."/>
            <person name="Martin F."/>
        </authorList>
    </citation>
    <scope>NUCLEOTIDE SEQUENCE [LARGE SCALE GENOMIC DNA]</scope>
    <source>
        <strain evidence="3">ATCC 200175</strain>
    </source>
</reference>
<protein>
    <submittedName>
        <fullName evidence="2">Uncharacterized protein</fullName>
    </submittedName>
</protein>
<feature type="compositionally biased region" description="Acidic residues" evidence="1">
    <location>
        <begin position="124"/>
        <end position="139"/>
    </location>
</feature>
<feature type="compositionally biased region" description="Polar residues" evidence="1">
    <location>
        <begin position="11"/>
        <end position="27"/>
    </location>
</feature>
<proteinExistence type="predicted"/>
<feature type="compositionally biased region" description="Basic and acidic residues" evidence="1">
    <location>
        <begin position="113"/>
        <end position="123"/>
    </location>
</feature>
<feature type="compositionally biased region" description="Basic and acidic residues" evidence="1">
    <location>
        <begin position="90"/>
        <end position="101"/>
    </location>
</feature>
<feature type="compositionally biased region" description="Low complexity" evidence="1">
    <location>
        <begin position="1"/>
        <end position="10"/>
    </location>
</feature>
<dbReference type="EMBL" id="KN819406">
    <property type="protein sequence ID" value="KIJ10426.1"/>
    <property type="molecule type" value="Genomic_DNA"/>
</dbReference>
<keyword evidence="3" id="KW-1185">Reference proteome</keyword>
<evidence type="ECO:0000313" key="2">
    <source>
        <dbReference type="EMBL" id="KIJ10426.1"/>
    </source>
</evidence>
<dbReference type="Proteomes" id="UP000053647">
    <property type="component" value="Unassembled WGS sequence"/>
</dbReference>
<dbReference type="AlphaFoldDB" id="A0A0C9TT77"/>
<organism evidence="2 3">
    <name type="scientific">Paxillus involutus ATCC 200175</name>
    <dbReference type="NCBI Taxonomy" id="664439"/>
    <lineage>
        <taxon>Eukaryota</taxon>
        <taxon>Fungi</taxon>
        <taxon>Dikarya</taxon>
        <taxon>Basidiomycota</taxon>
        <taxon>Agaricomycotina</taxon>
        <taxon>Agaricomycetes</taxon>
        <taxon>Agaricomycetidae</taxon>
        <taxon>Boletales</taxon>
        <taxon>Paxilineae</taxon>
        <taxon>Paxillaceae</taxon>
        <taxon>Paxillus</taxon>
    </lineage>
</organism>
<feature type="compositionally biased region" description="Pro residues" evidence="1">
    <location>
        <begin position="34"/>
        <end position="45"/>
    </location>
</feature>
<sequence length="178" mass="19545">MNPQQTTPTTACTPSGLGSSHTHSIKQNPMHLPKQPPNDPNPPTNPRRKSQRASGHVNDTAMHLEPPPDQSTTTPPDEKSSGENRGTAMRHREAAGARDVVEGSNIEWQSQRGEARDQPRGDQEGQEDREEGQEVEETTNEERMSTVQARMSTTASTTTTTYPNPSTSITHTPQTTRQ</sequence>
<dbReference type="HOGENOM" id="CLU_1511071_0_0_1"/>
<name>A0A0C9TT77_PAXIN</name>
<accession>A0A0C9TT77</accession>
<feature type="compositionally biased region" description="Low complexity" evidence="1">
    <location>
        <begin position="152"/>
        <end position="170"/>
    </location>
</feature>
<evidence type="ECO:0000313" key="3">
    <source>
        <dbReference type="Proteomes" id="UP000053647"/>
    </source>
</evidence>
<evidence type="ECO:0000256" key="1">
    <source>
        <dbReference type="SAM" id="MobiDB-lite"/>
    </source>
</evidence>